<keyword evidence="4" id="KW-0503">Monooxygenase</keyword>
<evidence type="ECO:0000259" key="5">
    <source>
        <dbReference type="Pfam" id="PF00296"/>
    </source>
</evidence>
<dbReference type="NCBIfam" id="TIGR03856">
    <property type="entry name" value="F420_MSMEG_2906"/>
    <property type="match status" value="1"/>
</dbReference>
<dbReference type="InterPro" id="IPR036661">
    <property type="entry name" value="Luciferase-like_sf"/>
</dbReference>
<reference evidence="7" key="1">
    <citation type="journal article" date="2019" name="Int. J. Syst. Evol. Microbiol.">
        <title>The Global Catalogue of Microorganisms (GCM) 10K type strain sequencing project: providing services to taxonomists for standard genome sequencing and annotation.</title>
        <authorList>
            <consortium name="The Broad Institute Genomics Platform"/>
            <consortium name="The Broad Institute Genome Sequencing Center for Infectious Disease"/>
            <person name="Wu L."/>
            <person name="Ma J."/>
        </authorList>
    </citation>
    <scope>NUCLEOTIDE SEQUENCE [LARGE SCALE GENOMIC DNA]</scope>
    <source>
        <strain evidence="7">NBRC 108755</strain>
    </source>
</reference>
<proteinExistence type="predicted"/>
<dbReference type="PANTHER" id="PTHR42847:SF8">
    <property type="entry name" value="CONSERVED PROTEIN"/>
    <property type="match status" value="1"/>
</dbReference>
<dbReference type="Gene3D" id="3.20.20.30">
    <property type="entry name" value="Luciferase-like domain"/>
    <property type="match status" value="1"/>
</dbReference>
<dbReference type="InterPro" id="IPR011251">
    <property type="entry name" value="Luciferase-like_dom"/>
</dbReference>
<evidence type="ECO:0000313" key="6">
    <source>
        <dbReference type="EMBL" id="GMA91815.1"/>
    </source>
</evidence>
<dbReference type="EMBL" id="BSVA01000001">
    <property type="protein sequence ID" value="GMA91815.1"/>
    <property type="molecule type" value="Genomic_DNA"/>
</dbReference>
<dbReference type="Proteomes" id="UP001157069">
    <property type="component" value="Unassembled WGS sequence"/>
</dbReference>
<evidence type="ECO:0000313" key="7">
    <source>
        <dbReference type="Proteomes" id="UP001157069"/>
    </source>
</evidence>
<comment type="caution">
    <text evidence="6">The sequence shown here is derived from an EMBL/GenBank/DDBJ whole genome shotgun (WGS) entry which is preliminary data.</text>
</comment>
<evidence type="ECO:0000256" key="4">
    <source>
        <dbReference type="ARBA" id="ARBA00023033"/>
    </source>
</evidence>
<dbReference type="InterPro" id="IPR050172">
    <property type="entry name" value="SsuD_RutA_monooxygenase"/>
</dbReference>
<protein>
    <submittedName>
        <fullName evidence="6">LLM class F420-dependent oxidoreductase</fullName>
    </submittedName>
</protein>
<keyword evidence="3" id="KW-0560">Oxidoreductase</keyword>
<evidence type="ECO:0000256" key="1">
    <source>
        <dbReference type="ARBA" id="ARBA00022630"/>
    </source>
</evidence>
<dbReference type="InterPro" id="IPR022480">
    <property type="entry name" value="F420_MSMEG2906"/>
</dbReference>
<evidence type="ECO:0000256" key="2">
    <source>
        <dbReference type="ARBA" id="ARBA00022643"/>
    </source>
</evidence>
<keyword evidence="1" id="KW-0285">Flavoprotein</keyword>
<gene>
    <name evidence="6" type="ORF">GCM10025869_23440</name>
</gene>
<feature type="domain" description="Luciferase-like" evidence="5">
    <location>
        <begin position="13"/>
        <end position="221"/>
    </location>
</feature>
<name>A0ABQ6JU61_9MICO</name>
<keyword evidence="7" id="KW-1185">Reference proteome</keyword>
<sequence length="271" mass="29716">MVVMPRPIRIGVQIAPQHASYPVLRDAVRRMEDLGVDLVMGWDHFFPLTGDAEGAHFEAFTVLAAIAEQTSRVEFGPLVAATPFRNPDLVADMARTIDHISAHDTGTGRFILGLGAGWNERDFAEYGYDFGTVGSRMTTLEQAVPPIRRRLGRLNPAPTRSIPILIGGGGERRTLRVVAEHADIWHAFGDVDTLAHKIAVLEEHCRAVGRDPREIEYSTGTSVRGLGVGDAATAERFVELGFTTFVVAITPPELDDTALRALLRWRDQRGA</sequence>
<dbReference type="PANTHER" id="PTHR42847">
    <property type="entry name" value="ALKANESULFONATE MONOOXYGENASE"/>
    <property type="match status" value="1"/>
</dbReference>
<dbReference type="Pfam" id="PF00296">
    <property type="entry name" value="Bac_luciferase"/>
    <property type="match status" value="1"/>
</dbReference>
<accession>A0ABQ6JU61</accession>
<keyword evidence="2" id="KW-0288">FMN</keyword>
<evidence type="ECO:0000256" key="3">
    <source>
        <dbReference type="ARBA" id="ARBA00023002"/>
    </source>
</evidence>
<organism evidence="6 7">
    <name type="scientific">Homoserinibacter gongjuensis</name>
    <dbReference type="NCBI Taxonomy" id="1162968"/>
    <lineage>
        <taxon>Bacteria</taxon>
        <taxon>Bacillati</taxon>
        <taxon>Actinomycetota</taxon>
        <taxon>Actinomycetes</taxon>
        <taxon>Micrococcales</taxon>
        <taxon>Microbacteriaceae</taxon>
        <taxon>Homoserinibacter</taxon>
    </lineage>
</organism>
<dbReference type="SUPFAM" id="SSF51679">
    <property type="entry name" value="Bacterial luciferase-like"/>
    <property type="match status" value="1"/>
</dbReference>